<keyword evidence="1" id="KW-0732">Signal</keyword>
<evidence type="ECO:0000313" key="3">
    <source>
        <dbReference type="Proteomes" id="UP000297245"/>
    </source>
</evidence>
<dbReference type="InterPro" id="IPR052055">
    <property type="entry name" value="Hepadnavirus_pol/RT"/>
</dbReference>
<dbReference type="EMBL" id="ML179508">
    <property type="protein sequence ID" value="THU86195.1"/>
    <property type="molecule type" value="Genomic_DNA"/>
</dbReference>
<dbReference type="AlphaFoldDB" id="A0A4V4HD80"/>
<sequence>GLLCWFGVVKLGIAGLHVYMDDFYGWDFKRNLVFWESIRCPFEDAKQLDGARLKIIGFWVDAIKGSISLTSESIQALVSDINTFLSIPNRKPALSAWQHLTGSLNWPLNVLPWARPGLTEMYRKMSGKTHQHAGIPINGEVYRDLTWFTNMLQTAIGVRFVDAQTWDDSEADFVGWTDASNSGLAFVYAGSGLVYQLNPNPKPIVDIFFCELLAILCLLHHIASFSFPPRRVLVHSDSLNSVEVLNSLAPESSHNSILLAIADIILKTGIDLRVRHIPGKDNIRADLLFRLLFD</sequence>
<dbReference type="PANTHER" id="PTHR33050">
    <property type="entry name" value="REVERSE TRANSCRIPTASE DOMAIN-CONTAINING PROTEIN"/>
    <property type="match status" value="1"/>
</dbReference>
<dbReference type="PANTHER" id="PTHR33050:SF7">
    <property type="entry name" value="RIBONUCLEASE H"/>
    <property type="match status" value="1"/>
</dbReference>
<feature type="non-terminal residue" evidence="2">
    <location>
        <position position="294"/>
    </location>
</feature>
<proteinExistence type="predicted"/>
<feature type="chain" id="PRO_5020528137" description="RNase H type-1 domain-containing protein" evidence="1">
    <location>
        <begin position="16"/>
        <end position="294"/>
    </location>
</feature>
<accession>A0A4V4HD80</accession>
<protein>
    <recommendedName>
        <fullName evidence="4">RNase H type-1 domain-containing protein</fullName>
    </recommendedName>
</protein>
<name>A0A4V4HD80_DENBC</name>
<gene>
    <name evidence="2" type="ORF">K435DRAFT_608875</name>
</gene>
<dbReference type="SUPFAM" id="SSF56672">
    <property type="entry name" value="DNA/RNA polymerases"/>
    <property type="match status" value="1"/>
</dbReference>
<evidence type="ECO:0000256" key="1">
    <source>
        <dbReference type="SAM" id="SignalP"/>
    </source>
</evidence>
<feature type="signal peptide" evidence="1">
    <location>
        <begin position="1"/>
        <end position="15"/>
    </location>
</feature>
<evidence type="ECO:0000313" key="2">
    <source>
        <dbReference type="EMBL" id="THU86195.1"/>
    </source>
</evidence>
<feature type="non-terminal residue" evidence="2">
    <location>
        <position position="1"/>
    </location>
</feature>
<dbReference type="OrthoDB" id="3249498at2759"/>
<dbReference type="InterPro" id="IPR043502">
    <property type="entry name" value="DNA/RNA_pol_sf"/>
</dbReference>
<keyword evidence="3" id="KW-1185">Reference proteome</keyword>
<organism evidence="2 3">
    <name type="scientific">Dendrothele bispora (strain CBS 962.96)</name>
    <dbReference type="NCBI Taxonomy" id="1314807"/>
    <lineage>
        <taxon>Eukaryota</taxon>
        <taxon>Fungi</taxon>
        <taxon>Dikarya</taxon>
        <taxon>Basidiomycota</taxon>
        <taxon>Agaricomycotina</taxon>
        <taxon>Agaricomycetes</taxon>
        <taxon>Agaricomycetidae</taxon>
        <taxon>Agaricales</taxon>
        <taxon>Agaricales incertae sedis</taxon>
        <taxon>Dendrothele</taxon>
    </lineage>
</organism>
<evidence type="ECO:0008006" key="4">
    <source>
        <dbReference type="Google" id="ProtNLM"/>
    </source>
</evidence>
<dbReference type="Proteomes" id="UP000297245">
    <property type="component" value="Unassembled WGS sequence"/>
</dbReference>
<reference evidence="2 3" key="1">
    <citation type="journal article" date="2019" name="Nat. Ecol. Evol.">
        <title>Megaphylogeny resolves global patterns of mushroom evolution.</title>
        <authorList>
            <person name="Varga T."/>
            <person name="Krizsan K."/>
            <person name="Foldi C."/>
            <person name="Dima B."/>
            <person name="Sanchez-Garcia M."/>
            <person name="Sanchez-Ramirez S."/>
            <person name="Szollosi G.J."/>
            <person name="Szarkandi J.G."/>
            <person name="Papp V."/>
            <person name="Albert L."/>
            <person name="Andreopoulos W."/>
            <person name="Angelini C."/>
            <person name="Antonin V."/>
            <person name="Barry K.W."/>
            <person name="Bougher N.L."/>
            <person name="Buchanan P."/>
            <person name="Buyck B."/>
            <person name="Bense V."/>
            <person name="Catcheside P."/>
            <person name="Chovatia M."/>
            <person name="Cooper J."/>
            <person name="Damon W."/>
            <person name="Desjardin D."/>
            <person name="Finy P."/>
            <person name="Geml J."/>
            <person name="Haridas S."/>
            <person name="Hughes K."/>
            <person name="Justo A."/>
            <person name="Karasinski D."/>
            <person name="Kautmanova I."/>
            <person name="Kiss B."/>
            <person name="Kocsube S."/>
            <person name="Kotiranta H."/>
            <person name="LaButti K.M."/>
            <person name="Lechner B.E."/>
            <person name="Liimatainen K."/>
            <person name="Lipzen A."/>
            <person name="Lukacs Z."/>
            <person name="Mihaltcheva S."/>
            <person name="Morgado L.N."/>
            <person name="Niskanen T."/>
            <person name="Noordeloos M.E."/>
            <person name="Ohm R.A."/>
            <person name="Ortiz-Santana B."/>
            <person name="Ovrebo C."/>
            <person name="Racz N."/>
            <person name="Riley R."/>
            <person name="Savchenko A."/>
            <person name="Shiryaev A."/>
            <person name="Soop K."/>
            <person name="Spirin V."/>
            <person name="Szebenyi C."/>
            <person name="Tomsovsky M."/>
            <person name="Tulloss R.E."/>
            <person name="Uehling J."/>
            <person name="Grigoriev I.V."/>
            <person name="Vagvolgyi C."/>
            <person name="Papp T."/>
            <person name="Martin F.M."/>
            <person name="Miettinen O."/>
            <person name="Hibbett D.S."/>
            <person name="Nagy L.G."/>
        </authorList>
    </citation>
    <scope>NUCLEOTIDE SEQUENCE [LARGE SCALE GENOMIC DNA]</scope>
    <source>
        <strain evidence="2 3">CBS 962.96</strain>
    </source>
</reference>